<keyword evidence="2" id="KW-1185">Reference proteome</keyword>
<organism evidence="1 2">
    <name type="scientific">Liparis tanakae</name>
    <name type="common">Tanaka's snailfish</name>
    <dbReference type="NCBI Taxonomy" id="230148"/>
    <lineage>
        <taxon>Eukaryota</taxon>
        <taxon>Metazoa</taxon>
        <taxon>Chordata</taxon>
        <taxon>Craniata</taxon>
        <taxon>Vertebrata</taxon>
        <taxon>Euteleostomi</taxon>
        <taxon>Actinopterygii</taxon>
        <taxon>Neopterygii</taxon>
        <taxon>Teleostei</taxon>
        <taxon>Neoteleostei</taxon>
        <taxon>Acanthomorphata</taxon>
        <taxon>Eupercaria</taxon>
        <taxon>Perciformes</taxon>
        <taxon>Cottioidei</taxon>
        <taxon>Cottales</taxon>
        <taxon>Liparidae</taxon>
        <taxon>Liparis</taxon>
    </lineage>
</organism>
<dbReference type="Proteomes" id="UP000314294">
    <property type="component" value="Unassembled WGS sequence"/>
</dbReference>
<evidence type="ECO:0000313" key="1">
    <source>
        <dbReference type="EMBL" id="TNN73206.1"/>
    </source>
</evidence>
<accession>A0A4Z2I576</accession>
<comment type="caution">
    <text evidence="1">The sequence shown here is derived from an EMBL/GenBank/DDBJ whole genome shotgun (WGS) entry which is preliminary data.</text>
</comment>
<protein>
    <submittedName>
        <fullName evidence="1">Uncharacterized protein</fullName>
    </submittedName>
</protein>
<proteinExistence type="predicted"/>
<evidence type="ECO:0000313" key="2">
    <source>
        <dbReference type="Proteomes" id="UP000314294"/>
    </source>
</evidence>
<sequence length="128" mass="15025">MPWDRKFCSQDRKTGGFSRDSCSKHDCCAEQPGTTGQRQTPRKQTVALSYEVHRSWLTAIMCTFSFQKLALRWPRLLSIHGVHLGFRQQTLPAGRVCFHEHPHWSLIFPSILWETKMTEALLVWLWLR</sequence>
<reference evidence="1 2" key="1">
    <citation type="submission" date="2019-03" db="EMBL/GenBank/DDBJ databases">
        <title>First draft genome of Liparis tanakae, snailfish: a comprehensive survey of snailfish specific genes.</title>
        <authorList>
            <person name="Kim W."/>
            <person name="Song I."/>
            <person name="Jeong J.-H."/>
            <person name="Kim D."/>
            <person name="Kim S."/>
            <person name="Ryu S."/>
            <person name="Song J.Y."/>
            <person name="Lee S.K."/>
        </authorList>
    </citation>
    <scope>NUCLEOTIDE SEQUENCE [LARGE SCALE GENOMIC DNA]</scope>
    <source>
        <tissue evidence="1">Muscle</tissue>
    </source>
</reference>
<name>A0A4Z2I576_9TELE</name>
<dbReference type="EMBL" id="SRLO01000127">
    <property type="protein sequence ID" value="TNN73206.1"/>
    <property type="molecule type" value="Genomic_DNA"/>
</dbReference>
<dbReference type="AlphaFoldDB" id="A0A4Z2I576"/>
<gene>
    <name evidence="1" type="ORF">EYF80_016537</name>
</gene>